<evidence type="ECO:0000256" key="5">
    <source>
        <dbReference type="ARBA" id="ARBA00022840"/>
    </source>
</evidence>
<feature type="compositionally biased region" description="Basic and acidic residues" evidence="6">
    <location>
        <begin position="378"/>
        <end position="392"/>
    </location>
</feature>
<dbReference type="SUPFAM" id="SSF56112">
    <property type="entry name" value="Protein kinase-like (PK-like)"/>
    <property type="match status" value="1"/>
</dbReference>
<gene>
    <name evidence="8" type="ORF">JKF63_04565</name>
</gene>
<feature type="compositionally biased region" description="Low complexity" evidence="6">
    <location>
        <begin position="1319"/>
        <end position="1330"/>
    </location>
</feature>
<dbReference type="GO" id="GO:0031037">
    <property type="term" value="P:myosin II filament disassembly"/>
    <property type="evidence" value="ECO:0007669"/>
    <property type="project" value="TreeGrafter"/>
</dbReference>
<keyword evidence="9" id="KW-1185">Reference proteome</keyword>
<keyword evidence="4" id="KW-0418">Kinase</keyword>
<reference evidence="8 9" key="1">
    <citation type="submission" date="2021-02" db="EMBL/GenBank/DDBJ databases">
        <title>Porcisia hertigi Genome sequencing and assembly.</title>
        <authorList>
            <person name="Almutairi H."/>
            <person name="Gatherer D."/>
        </authorList>
    </citation>
    <scope>NUCLEOTIDE SEQUENCE [LARGE SCALE GENOMIC DNA]</scope>
    <source>
        <strain evidence="8 9">C119</strain>
    </source>
</reference>
<dbReference type="Pfam" id="PF02816">
    <property type="entry name" value="Alpha_kinase"/>
    <property type="match status" value="1"/>
</dbReference>
<feature type="region of interest" description="Disordered" evidence="6">
    <location>
        <begin position="753"/>
        <end position="772"/>
    </location>
</feature>
<dbReference type="SMART" id="SM00811">
    <property type="entry name" value="Alpha_kinase"/>
    <property type="match status" value="1"/>
</dbReference>
<evidence type="ECO:0000313" key="9">
    <source>
        <dbReference type="Proteomes" id="UP000674318"/>
    </source>
</evidence>
<dbReference type="GO" id="GO:0004674">
    <property type="term" value="F:protein serine/threonine kinase activity"/>
    <property type="evidence" value="ECO:0007669"/>
    <property type="project" value="UniProtKB-KW"/>
</dbReference>
<sequence length="1446" mass="152469">MGDIRDRVPTSPVQLPLITRPVTSASSSLQVRQFAADIMDANALGFANVPSTPSCSSSHTSIHYNDRDASCAPALANLVEASTAVGRPLHSVPLPTRTPKRGGTSPNELSCPSTPRFSRHGAAMDMDSMADVKTEEHLSNVLGTSDLVGCASIFAKAPALLTGRVTPPTLTDDATGQWSLRNSGAMGASTAASPAANSTVASPLANSGPNHLGIAFPGNGECASQGAQPQTGNLFNVPRQESIESFNRDNCSTAARGTAGQQPPSDSFEHDDAVHRRRAKRRLKKLQDEGRADHRRSSGAAAKGPDQLASEEARAGAAGHKSDSAIARKRKRKQQQRLERMKRMSSEERRQYKERHQLRRAAKKAMRASAAAVTSNVERSDGLHRSGSKQHDSGSLPLTQCPTGVREQNPSPVAAIPADPDAPFTGLRPRESSLNSDIEPSTLDLCDRASVEGFASTLAPQVLANTCSAPVTAPTDDGKDLMYVHQARRCTSASGGGVPVSIITGSTAKWLPDTPAFFHRRALSNADPTKRQRERQSSLAHLASSVPSNVCAQEGPLQAHDGEAQACDVDREPVLEANGSSEDDYDEDKSRGPVRGRPIDDSGAFADVCPERAPRFNSNARSPTPQPPPAAAGSGAAAILELKQKHELEQQRRSPAPSPAAGAGHPAALSSVANINHDSDLVDAGKVPSGTSIAPGCGAHYPHGPSLLLRPEAGVSDTVEPDPKASSTGAADMSASLASYGFFPRRLRARDEDRAAVEPAVTSAGSSGKHDGAEIAPTAAIASSPPTAAAESAAARKARQTPPSSCSSFRSRISDDESGVGSSEYSYSSYTSSGSLVPEVLPLVEGCSVPPPAAAFSDLNYRYSCVPLLRNYAEPGIIHEWNLMEGCWGSVETSVVFDPKPFAQGNMRASYHMIDMGRLNCLLVAKRYLKASVREDQYFDDVSMHSIAGHWARVFNTMGPPKKVRFVPAAVLVLPKRDPPLVLAMEPQLTGKFVKYNNNCGYVRRKARWTPQAFSHFTYHASEHELMVVDIQGVDDYYTDPQILSSDGEGYGRGNLGKEGIRRFLESHKCNEVCRAVGLPPLQRNAKGRVIAPLASSGSARGSAAPGTPSGTDWLTTVGPSASGLKEERLPPKAFLASRRSSSGSVPGHEHSNLQIGLWQPNEAAMSLSPALPPRQSLPSSSGSPSLVTLGPGAFPHRVGPPSKYGVKYVRYPRQALIRPQSQYFTSTIAGGLMSVPQQGNGAPNGYCSGCSSLAPQNYAPASDLIGNKVGGSPINGGASVTNVTTGVGFHGAPSTCSKGPGMLAVPLLRPPAGGRPGYAGAPPSAGPEGFQSSTTQRGSENLGSSHQTPHLRHNGTPTVGTGTPKFYPHPPMAGGALGTSSGRGVSHHSTPIGMTSTVQSIEEVPMTPRAPASRRHSFSRQPVFSAVEEMASSRSKSRRHLRPHH</sequence>
<evidence type="ECO:0000256" key="1">
    <source>
        <dbReference type="ARBA" id="ARBA00022527"/>
    </source>
</evidence>
<keyword evidence="1" id="KW-0723">Serine/threonine-protein kinase</keyword>
<keyword evidence="3" id="KW-0547">Nucleotide-binding</keyword>
<feature type="region of interest" description="Disordered" evidence="6">
    <location>
        <begin position="252"/>
        <end position="400"/>
    </location>
</feature>
<dbReference type="CDD" id="cd16968">
    <property type="entry name" value="Alpha_kinase_MHCK_like"/>
    <property type="match status" value="1"/>
</dbReference>
<dbReference type="Gene3D" id="3.20.200.10">
    <property type="entry name" value="MHCK/EF2 kinase"/>
    <property type="match status" value="1"/>
</dbReference>
<accession>A0A836HN07</accession>
<dbReference type="Gene3D" id="3.30.200.20">
    <property type="entry name" value="Phosphorylase Kinase, domain 1"/>
    <property type="match status" value="2"/>
</dbReference>
<feature type="compositionally biased region" description="Low complexity" evidence="6">
    <location>
        <begin position="1095"/>
        <end position="1111"/>
    </location>
</feature>
<feature type="compositionally biased region" description="Polar residues" evidence="6">
    <location>
        <begin position="252"/>
        <end position="265"/>
    </location>
</feature>
<dbReference type="GO" id="GO:0005524">
    <property type="term" value="F:ATP binding"/>
    <property type="evidence" value="ECO:0007669"/>
    <property type="project" value="UniProtKB-KW"/>
</dbReference>
<dbReference type="KEGG" id="phet:94290625"/>
<feature type="compositionally biased region" description="Basic residues" evidence="6">
    <location>
        <begin position="275"/>
        <end position="284"/>
    </location>
</feature>
<evidence type="ECO:0000259" key="7">
    <source>
        <dbReference type="PROSITE" id="PS51158"/>
    </source>
</evidence>
<feature type="compositionally biased region" description="Polar residues" evidence="6">
    <location>
        <begin position="104"/>
        <end position="114"/>
    </location>
</feature>
<evidence type="ECO:0000256" key="6">
    <source>
        <dbReference type="SAM" id="MobiDB-lite"/>
    </source>
</evidence>
<feature type="region of interest" description="Disordered" evidence="6">
    <location>
        <begin position="1095"/>
        <end position="1131"/>
    </location>
</feature>
<feature type="region of interest" description="Disordered" evidence="6">
    <location>
        <begin position="521"/>
        <end position="547"/>
    </location>
</feature>
<dbReference type="InterPro" id="IPR051852">
    <property type="entry name" value="Alpha-type_PK"/>
</dbReference>
<feature type="domain" description="Alpha-type protein kinase" evidence="7">
    <location>
        <begin position="880"/>
        <end position="1082"/>
    </location>
</feature>
<evidence type="ECO:0000256" key="3">
    <source>
        <dbReference type="ARBA" id="ARBA00022741"/>
    </source>
</evidence>
<dbReference type="EMBL" id="JAFJZO010000025">
    <property type="protein sequence ID" value="KAG5502797.1"/>
    <property type="molecule type" value="Genomic_DNA"/>
</dbReference>
<dbReference type="PROSITE" id="PS51158">
    <property type="entry name" value="ALPHA_KINASE"/>
    <property type="match status" value="1"/>
</dbReference>
<proteinExistence type="predicted"/>
<dbReference type="OrthoDB" id="301415at2759"/>
<protein>
    <recommendedName>
        <fullName evidence="7">Alpha-type protein kinase domain-containing protein</fullName>
    </recommendedName>
</protein>
<keyword evidence="5" id="KW-0067">ATP-binding</keyword>
<organism evidence="8 9">
    <name type="scientific">Porcisia hertigi</name>
    <dbReference type="NCBI Taxonomy" id="2761500"/>
    <lineage>
        <taxon>Eukaryota</taxon>
        <taxon>Discoba</taxon>
        <taxon>Euglenozoa</taxon>
        <taxon>Kinetoplastea</taxon>
        <taxon>Metakinetoplastina</taxon>
        <taxon>Trypanosomatida</taxon>
        <taxon>Trypanosomatidae</taxon>
        <taxon>Leishmaniinae</taxon>
        <taxon>Porcisia</taxon>
    </lineage>
</organism>
<dbReference type="PANTHER" id="PTHR45992">
    <property type="entry name" value="EUKARYOTIC ELONGATION FACTOR 2 KINASE-RELATED"/>
    <property type="match status" value="1"/>
</dbReference>
<comment type="caution">
    <text evidence="8">The sequence shown here is derived from an EMBL/GenBank/DDBJ whole genome shotgun (WGS) entry which is preliminary data.</text>
</comment>
<dbReference type="Proteomes" id="UP000674318">
    <property type="component" value="Unassembled WGS sequence"/>
</dbReference>
<keyword evidence="2" id="KW-0808">Transferase</keyword>
<dbReference type="InterPro" id="IPR004166">
    <property type="entry name" value="a-kinase_dom"/>
</dbReference>
<evidence type="ECO:0000256" key="2">
    <source>
        <dbReference type="ARBA" id="ARBA00022679"/>
    </source>
</evidence>
<feature type="region of interest" description="Disordered" evidence="6">
    <location>
        <begin position="576"/>
        <end position="635"/>
    </location>
</feature>
<feature type="region of interest" description="Disordered" evidence="6">
    <location>
        <begin position="1409"/>
        <end position="1446"/>
    </location>
</feature>
<dbReference type="GO" id="GO:1903013">
    <property type="term" value="P:response to differentiation-inducing factor 1"/>
    <property type="evidence" value="ECO:0007669"/>
    <property type="project" value="TreeGrafter"/>
</dbReference>
<dbReference type="GeneID" id="94290625"/>
<feature type="region of interest" description="Disordered" evidence="6">
    <location>
        <begin position="779"/>
        <end position="821"/>
    </location>
</feature>
<evidence type="ECO:0000256" key="4">
    <source>
        <dbReference type="ARBA" id="ARBA00022777"/>
    </source>
</evidence>
<dbReference type="InterPro" id="IPR011009">
    <property type="entry name" value="Kinase-like_dom_sf"/>
</dbReference>
<feature type="region of interest" description="Disordered" evidence="6">
    <location>
        <begin position="1310"/>
        <end position="1361"/>
    </location>
</feature>
<feature type="compositionally biased region" description="Basic and acidic residues" evidence="6">
    <location>
        <begin position="285"/>
        <end position="296"/>
    </location>
</feature>
<feature type="compositionally biased region" description="Basic and acidic residues" evidence="6">
    <location>
        <begin position="336"/>
        <end position="355"/>
    </location>
</feature>
<dbReference type="RefSeq" id="XP_067756569.1">
    <property type="nucleotide sequence ID" value="XM_067900548.1"/>
</dbReference>
<feature type="compositionally biased region" description="Basic residues" evidence="6">
    <location>
        <begin position="1436"/>
        <end position="1446"/>
    </location>
</feature>
<feature type="compositionally biased region" description="Polar residues" evidence="6">
    <location>
        <begin position="1331"/>
        <end position="1349"/>
    </location>
</feature>
<feature type="compositionally biased region" description="Basic residues" evidence="6">
    <location>
        <begin position="356"/>
        <end position="366"/>
    </location>
</feature>
<feature type="region of interest" description="Disordered" evidence="6">
    <location>
        <begin position="647"/>
        <end position="666"/>
    </location>
</feature>
<evidence type="ECO:0000313" key="8">
    <source>
        <dbReference type="EMBL" id="KAG5502797.1"/>
    </source>
</evidence>
<dbReference type="PANTHER" id="PTHR45992:SF2">
    <property type="entry name" value="EUKARYOTIC ELONGATION FACTOR 2 KINASE"/>
    <property type="match status" value="1"/>
</dbReference>
<feature type="compositionally biased region" description="Low complexity" evidence="6">
    <location>
        <begin position="779"/>
        <end position="795"/>
    </location>
</feature>
<feature type="region of interest" description="Disordered" evidence="6">
    <location>
        <begin position="89"/>
        <end position="114"/>
    </location>
</feature>
<name>A0A836HN07_9TRYP</name>